<evidence type="ECO:0000313" key="7">
    <source>
        <dbReference type="EMBL" id="KAH9316719.1"/>
    </source>
</evidence>
<feature type="transmembrane region" description="Helical" evidence="6">
    <location>
        <begin position="104"/>
        <end position="124"/>
    </location>
</feature>
<dbReference type="GO" id="GO:0005886">
    <property type="term" value="C:plasma membrane"/>
    <property type="evidence" value="ECO:0007669"/>
    <property type="project" value="UniProtKB-SubCell"/>
</dbReference>
<dbReference type="EMBL" id="JAHRHJ020000005">
    <property type="protein sequence ID" value="KAH9316719.1"/>
    <property type="molecule type" value="Genomic_DNA"/>
</dbReference>
<keyword evidence="3 6" id="KW-0812">Transmembrane</keyword>
<comment type="similarity">
    <text evidence="2 6">Belongs to the CTL (choline transporter-like) family.</text>
</comment>
<evidence type="ECO:0000256" key="2">
    <source>
        <dbReference type="ARBA" id="ARBA00007168"/>
    </source>
</evidence>
<dbReference type="Proteomes" id="UP000824469">
    <property type="component" value="Unassembled WGS sequence"/>
</dbReference>
<dbReference type="PANTHER" id="PTHR12385:SF98">
    <property type="entry name" value="CHOLINE TRANSPORTER-LIKE PROTEIN"/>
    <property type="match status" value="1"/>
</dbReference>
<comment type="caution">
    <text evidence="7">The sequence shown here is derived from an EMBL/GenBank/DDBJ whole genome shotgun (WGS) entry which is preliminary data.</text>
</comment>
<feature type="transmembrane region" description="Helical" evidence="6">
    <location>
        <begin position="41"/>
        <end position="61"/>
    </location>
</feature>
<comment type="subcellular location">
    <subcellularLocation>
        <location evidence="6">Cell membrane</location>
        <topology evidence="6">Multi-pass membrane protein</topology>
    </subcellularLocation>
    <subcellularLocation>
        <location evidence="1">Membrane</location>
        <topology evidence="1">Multi-pass membrane protein</topology>
    </subcellularLocation>
</comment>
<gene>
    <name evidence="7" type="ORF">KI387_025346</name>
</gene>
<keyword evidence="5 6" id="KW-0472">Membrane</keyword>
<sequence>MHSAPSFGTVCFSGLVFAAVQMARAALEKAAHSKHTRSSQGIISAVLGCCVNFLLSAIDFVNKFTINVTAMTGGNYCSSAKLAYELLKRNLLSVVVVETISTRLLFGIFLVVSLAYAIMVWGVLKAATSLGRDAYLVTALAWLLLFVVLGLFVHVLDNVINAVYICYAADKDTASVSKAKVHSVYNMLPVSRNDTSSLAVHQISC</sequence>
<dbReference type="PANTHER" id="PTHR12385">
    <property type="entry name" value="CHOLINE TRANSPORTER-LIKE (SLC FAMILY 44)"/>
    <property type="match status" value="1"/>
</dbReference>
<evidence type="ECO:0000256" key="1">
    <source>
        <dbReference type="ARBA" id="ARBA00004141"/>
    </source>
</evidence>
<keyword evidence="4 6" id="KW-1133">Transmembrane helix</keyword>
<evidence type="ECO:0000256" key="3">
    <source>
        <dbReference type="ARBA" id="ARBA00022692"/>
    </source>
</evidence>
<dbReference type="InterPro" id="IPR007603">
    <property type="entry name" value="Choline_transptr-like"/>
</dbReference>
<evidence type="ECO:0000256" key="4">
    <source>
        <dbReference type="ARBA" id="ARBA00022989"/>
    </source>
</evidence>
<accession>A0AA38G4P5</accession>
<evidence type="ECO:0000313" key="8">
    <source>
        <dbReference type="Proteomes" id="UP000824469"/>
    </source>
</evidence>
<keyword evidence="8" id="KW-1185">Reference proteome</keyword>
<feature type="transmembrane region" description="Helical" evidence="6">
    <location>
        <begin position="136"/>
        <end position="156"/>
    </location>
</feature>
<evidence type="ECO:0000256" key="5">
    <source>
        <dbReference type="ARBA" id="ARBA00023136"/>
    </source>
</evidence>
<dbReference type="Pfam" id="PF04515">
    <property type="entry name" value="Choline_transpo"/>
    <property type="match status" value="1"/>
</dbReference>
<proteinExistence type="inferred from homology"/>
<organism evidence="7 8">
    <name type="scientific">Taxus chinensis</name>
    <name type="common">Chinese yew</name>
    <name type="synonym">Taxus wallichiana var. chinensis</name>
    <dbReference type="NCBI Taxonomy" id="29808"/>
    <lineage>
        <taxon>Eukaryota</taxon>
        <taxon>Viridiplantae</taxon>
        <taxon>Streptophyta</taxon>
        <taxon>Embryophyta</taxon>
        <taxon>Tracheophyta</taxon>
        <taxon>Spermatophyta</taxon>
        <taxon>Pinopsida</taxon>
        <taxon>Pinidae</taxon>
        <taxon>Conifers II</taxon>
        <taxon>Cupressales</taxon>
        <taxon>Taxaceae</taxon>
        <taxon>Taxus</taxon>
    </lineage>
</organism>
<comment type="caution">
    <text evidence="6">Lacks conserved residue(s) required for the propagation of feature annotation.</text>
</comment>
<dbReference type="AlphaFoldDB" id="A0AA38G4P5"/>
<protein>
    <recommendedName>
        <fullName evidence="6">Choline transporter-like protein</fullName>
    </recommendedName>
</protein>
<dbReference type="GO" id="GO:0022857">
    <property type="term" value="F:transmembrane transporter activity"/>
    <property type="evidence" value="ECO:0007669"/>
    <property type="project" value="UniProtKB-UniRule"/>
</dbReference>
<name>A0AA38G4P5_TAXCH</name>
<evidence type="ECO:0000256" key="6">
    <source>
        <dbReference type="RuleBase" id="RU368066"/>
    </source>
</evidence>
<reference evidence="7 8" key="1">
    <citation type="journal article" date="2021" name="Nat. Plants">
        <title>The Taxus genome provides insights into paclitaxel biosynthesis.</title>
        <authorList>
            <person name="Xiong X."/>
            <person name="Gou J."/>
            <person name="Liao Q."/>
            <person name="Li Y."/>
            <person name="Zhou Q."/>
            <person name="Bi G."/>
            <person name="Li C."/>
            <person name="Du R."/>
            <person name="Wang X."/>
            <person name="Sun T."/>
            <person name="Guo L."/>
            <person name="Liang H."/>
            <person name="Lu P."/>
            <person name="Wu Y."/>
            <person name="Zhang Z."/>
            <person name="Ro D.K."/>
            <person name="Shang Y."/>
            <person name="Huang S."/>
            <person name="Yan J."/>
        </authorList>
    </citation>
    <scope>NUCLEOTIDE SEQUENCE [LARGE SCALE GENOMIC DNA]</scope>
    <source>
        <strain evidence="7">Ta-2019</strain>
    </source>
</reference>
<comment type="function">
    <text evidence="6">Choline transporter.</text>
</comment>